<keyword evidence="8" id="KW-1185">Reference proteome</keyword>
<dbReference type="OrthoDB" id="9816296at2"/>
<evidence type="ECO:0000256" key="4">
    <source>
        <dbReference type="ARBA" id="ARBA00023163"/>
    </source>
</evidence>
<accession>A0A7J5B7J7</accession>
<feature type="DNA-binding region" description="H-T-H motif" evidence="5">
    <location>
        <begin position="41"/>
        <end position="60"/>
    </location>
</feature>
<dbReference type="InterPro" id="IPR050109">
    <property type="entry name" value="HTH-type_TetR-like_transc_reg"/>
</dbReference>
<comment type="caution">
    <text evidence="7">The sequence shown here is derived from an EMBL/GenBank/DDBJ whole genome shotgun (WGS) entry which is preliminary data.</text>
</comment>
<evidence type="ECO:0000313" key="7">
    <source>
        <dbReference type="EMBL" id="KAB1640851.1"/>
    </source>
</evidence>
<dbReference type="InterPro" id="IPR039538">
    <property type="entry name" value="BetI_C"/>
</dbReference>
<dbReference type="Pfam" id="PF13977">
    <property type="entry name" value="TetR_C_6"/>
    <property type="match status" value="1"/>
</dbReference>
<keyword evidence="4" id="KW-0804">Transcription</keyword>
<dbReference type="PANTHER" id="PTHR30055:SF234">
    <property type="entry name" value="HTH-TYPE TRANSCRIPTIONAL REGULATOR BETI"/>
    <property type="match status" value="1"/>
</dbReference>
<dbReference type="InterPro" id="IPR036271">
    <property type="entry name" value="Tet_transcr_reg_TetR-rel_C_sf"/>
</dbReference>
<feature type="domain" description="HTH tetR-type" evidence="6">
    <location>
        <begin position="18"/>
        <end position="78"/>
    </location>
</feature>
<evidence type="ECO:0000256" key="5">
    <source>
        <dbReference type="PROSITE-ProRule" id="PRU00335"/>
    </source>
</evidence>
<evidence type="ECO:0000259" key="6">
    <source>
        <dbReference type="PROSITE" id="PS50977"/>
    </source>
</evidence>
<dbReference type="GO" id="GO:0003700">
    <property type="term" value="F:DNA-binding transcription factor activity"/>
    <property type="evidence" value="ECO:0007669"/>
    <property type="project" value="TreeGrafter"/>
</dbReference>
<dbReference type="AlphaFoldDB" id="A0A7J5B7J7"/>
<dbReference type="Proteomes" id="UP000433493">
    <property type="component" value="Unassembled WGS sequence"/>
</dbReference>
<organism evidence="7 8">
    <name type="scientific">Gulosibacter chungangensis</name>
    <dbReference type="NCBI Taxonomy" id="979746"/>
    <lineage>
        <taxon>Bacteria</taxon>
        <taxon>Bacillati</taxon>
        <taxon>Actinomycetota</taxon>
        <taxon>Actinomycetes</taxon>
        <taxon>Micrococcales</taxon>
        <taxon>Microbacteriaceae</taxon>
        <taxon>Gulosibacter</taxon>
    </lineage>
</organism>
<dbReference type="PROSITE" id="PS50977">
    <property type="entry name" value="HTH_TETR_2"/>
    <property type="match status" value="1"/>
</dbReference>
<dbReference type="Pfam" id="PF00440">
    <property type="entry name" value="TetR_N"/>
    <property type="match status" value="1"/>
</dbReference>
<dbReference type="PRINTS" id="PR00455">
    <property type="entry name" value="HTHTETR"/>
</dbReference>
<keyword evidence="2" id="KW-0805">Transcription regulation</keyword>
<reference evidence="7 8" key="1">
    <citation type="submission" date="2019-09" db="EMBL/GenBank/DDBJ databases">
        <title>Phylogeny of genus Pseudoclavibacter and closely related genus.</title>
        <authorList>
            <person name="Li Y."/>
        </authorList>
    </citation>
    <scope>NUCLEOTIDE SEQUENCE [LARGE SCALE GENOMIC DNA]</scope>
    <source>
        <strain evidence="7 8">KCTC 13959</strain>
    </source>
</reference>
<keyword evidence="3 5" id="KW-0238">DNA-binding</keyword>
<evidence type="ECO:0000256" key="1">
    <source>
        <dbReference type="ARBA" id="ARBA00022491"/>
    </source>
</evidence>
<dbReference type="SUPFAM" id="SSF46689">
    <property type="entry name" value="Homeodomain-like"/>
    <property type="match status" value="1"/>
</dbReference>
<dbReference type="SUPFAM" id="SSF48498">
    <property type="entry name" value="Tetracyclin repressor-like, C-terminal domain"/>
    <property type="match status" value="1"/>
</dbReference>
<keyword evidence="1" id="KW-0678">Repressor</keyword>
<dbReference type="InterPro" id="IPR009057">
    <property type="entry name" value="Homeodomain-like_sf"/>
</dbReference>
<dbReference type="Gene3D" id="1.10.357.10">
    <property type="entry name" value="Tetracycline Repressor, domain 2"/>
    <property type="match status" value="1"/>
</dbReference>
<dbReference type="EMBL" id="WBKB01000012">
    <property type="protein sequence ID" value="KAB1640851.1"/>
    <property type="molecule type" value="Genomic_DNA"/>
</dbReference>
<protein>
    <submittedName>
        <fullName evidence="7">TetR family transcriptional regulator</fullName>
    </submittedName>
</protein>
<dbReference type="InterPro" id="IPR001647">
    <property type="entry name" value="HTH_TetR"/>
</dbReference>
<proteinExistence type="predicted"/>
<name>A0A7J5B7J7_9MICO</name>
<dbReference type="PANTHER" id="PTHR30055">
    <property type="entry name" value="HTH-TYPE TRANSCRIPTIONAL REGULATOR RUTR"/>
    <property type="match status" value="1"/>
</dbReference>
<dbReference type="GO" id="GO:0000976">
    <property type="term" value="F:transcription cis-regulatory region binding"/>
    <property type="evidence" value="ECO:0007669"/>
    <property type="project" value="TreeGrafter"/>
</dbReference>
<evidence type="ECO:0000313" key="8">
    <source>
        <dbReference type="Proteomes" id="UP000433493"/>
    </source>
</evidence>
<gene>
    <name evidence="7" type="ORF">F8O05_14230</name>
</gene>
<evidence type="ECO:0000256" key="2">
    <source>
        <dbReference type="ARBA" id="ARBA00023015"/>
    </source>
</evidence>
<sequence>MAVMTAEGTRRGRPAIDPRELTPILEAVLRLAARRSSQLITIREIAAEAGVSVGRLQHHFGSRDDLITQAFEHHLLLVVERFNALREASGPVVERMERVLREVAIARSWERSTIWVDIIARAVVSEKYREIANVINEHWRNLFVELVQEGVDSGEFRVRSSVEDAASHLIAVSDGLSMLVVSGGESAVESGAEFRRRLVFTAANAVLDVDFPGAQRRERLGQL</sequence>
<evidence type="ECO:0000256" key="3">
    <source>
        <dbReference type="ARBA" id="ARBA00023125"/>
    </source>
</evidence>